<accession>A0A497VUX0</accession>
<keyword evidence="3" id="KW-1185">Reference proteome</keyword>
<dbReference type="EMBL" id="RCCE01000007">
    <property type="protein sequence ID" value="RLJ40653.1"/>
    <property type="molecule type" value="Genomic_DNA"/>
</dbReference>
<dbReference type="OrthoDB" id="7595664at2"/>
<evidence type="ECO:0000313" key="3">
    <source>
        <dbReference type="Proteomes" id="UP000269157"/>
    </source>
</evidence>
<proteinExistence type="predicted"/>
<evidence type="ECO:0000313" key="2">
    <source>
        <dbReference type="EMBL" id="RLJ40653.1"/>
    </source>
</evidence>
<reference evidence="2 3" key="1">
    <citation type="submission" date="2018-10" db="EMBL/GenBank/DDBJ databases">
        <title>Genomic Encyclopedia of Archaeal and Bacterial Type Strains, Phase II (KMG-II): from individual species to whole genera.</title>
        <authorList>
            <person name="Goeker M."/>
        </authorList>
    </citation>
    <scope>NUCLEOTIDE SEQUENCE [LARGE SCALE GENOMIC DNA]</scope>
    <source>
        <strain evidence="2 3">DSM 29466</strain>
    </source>
</reference>
<organism evidence="2 3">
    <name type="scientific">Litoreibacter meonggei</name>
    <dbReference type="NCBI Taxonomy" id="1049199"/>
    <lineage>
        <taxon>Bacteria</taxon>
        <taxon>Pseudomonadati</taxon>
        <taxon>Pseudomonadota</taxon>
        <taxon>Alphaproteobacteria</taxon>
        <taxon>Rhodobacterales</taxon>
        <taxon>Roseobacteraceae</taxon>
        <taxon>Litoreibacter</taxon>
    </lineage>
</organism>
<sequence>MKGTVRLIEGLHITAADKRNILECIEYLRGEENHAQWLGRKGSAKRYCLTSDPEQANRFHVLIGETYRTDSGGKRERQSKVTIETTGVEPLPAASWQIDQGDLFDGLDNNEAQGPIA</sequence>
<dbReference type="Proteomes" id="UP000269157">
    <property type="component" value="Unassembled WGS sequence"/>
</dbReference>
<dbReference type="RefSeq" id="WP_121027921.1">
    <property type="nucleotide sequence ID" value="NZ_RCCE01000007.1"/>
</dbReference>
<name>A0A497VUX0_9RHOB</name>
<gene>
    <name evidence="2" type="ORF">BCF46_3725</name>
</gene>
<feature type="region of interest" description="Disordered" evidence="1">
    <location>
        <begin position="69"/>
        <end position="95"/>
    </location>
</feature>
<comment type="caution">
    <text evidence="2">The sequence shown here is derived from an EMBL/GenBank/DDBJ whole genome shotgun (WGS) entry which is preliminary data.</text>
</comment>
<evidence type="ECO:0000256" key="1">
    <source>
        <dbReference type="SAM" id="MobiDB-lite"/>
    </source>
</evidence>
<protein>
    <submittedName>
        <fullName evidence="2">Uncharacterized protein</fullName>
    </submittedName>
</protein>
<feature type="compositionally biased region" description="Basic and acidic residues" evidence="1">
    <location>
        <begin position="69"/>
        <end position="79"/>
    </location>
</feature>
<dbReference type="AlphaFoldDB" id="A0A497VUX0"/>